<dbReference type="EMBL" id="JABDTM020024667">
    <property type="protein sequence ID" value="KAH0814070.1"/>
    <property type="molecule type" value="Genomic_DNA"/>
</dbReference>
<dbReference type="InterPro" id="IPR042099">
    <property type="entry name" value="ANL_N_sf"/>
</dbReference>
<evidence type="ECO:0000256" key="2">
    <source>
        <dbReference type="ARBA" id="ARBA00006432"/>
    </source>
</evidence>
<protein>
    <recommendedName>
        <fullName evidence="5">AMP-binding enzyme C-terminal domain-containing protein</fullName>
    </recommendedName>
</protein>
<dbReference type="AlphaFoldDB" id="A0A8J6LAC6"/>
<keyword evidence="7" id="KW-1185">Reference proteome</keyword>
<dbReference type="FunFam" id="3.30.300.30:FF:000007">
    <property type="entry name" value="4-coumarate--CoA ligase 2"/>
    <property type="match status" value="1"/>
</dbReference>
<dbReference type="Pfam" id="PF13193">
    <property type="entry name" value="AMP-binding_C"/>
    <property type="match status" value="1"/>
</dbReference>
<dbReference type="InterPro" id="IPR045851">
    <property type="entry name" value="AMP-bd_C_sf"/>
</dbReference>
<evidence type="ECO:0000313" key="7">
    <source>
        <dbReference type="Proteomes" id="UP000719412"/>
    </source>
</evidence>
<keyword evidence="4" id="KW-0576">Peroxisome</keyword>
<evidence type="ECO:0000256" key="3">
    <source>
        <dbReference type="ARBA" id="ARBA00022598"/>
    </source>
</evidence>
<reference evidence="6" key="1">
    <citation type="journal article" date="2020" name="J Insects Food Feed">
        <title>The yellow mealworm (Tenebrio molitor) genome: a resource for the emerging insects as food and feed industry.</title>
        <authorList>
            <person name="Eriksson T."/>
            <person name="Andere A."/>
            <person name="Kelstrup H."/>
            <person name="Emery V."/>
            <person name="Picard C."/>
        </authorList>
    </citation>
    <scope>NUCLEOTIDE SEQUENCE</scope>
    <source>
        <strain evidence="6">Stoneville</strain>
        <tissue evidence="6">Whole head</tissue>
    </source>
</reference>
<dbReference type="Gene3D" id="3.30.300.30">
    <property type="match status" value="1"/>
</dbReference>
<proteinExistence type="inferred from homology"/>
<dbReference type="SUPFAM" id="SSF56801">
    <property type="entry name" value="Acetyl-CoA synthetase-like"/>
    <property type="match status" value="1"/>
</dbReference>
<reference evidence="6" key="2">
    <citation type="submission" date="2021-08" db="EMBL/GenBank/DDBJ databases">
        <authorList>
            <person name="Eriksson T."/>
        </authorList>
    </citation>
    <scope>NUCLEOTIDE SEQUENCE</scope>
    <source>
        <strain evidence="6">Stoneville</strain>
        <tissue evidence="6">Whole head</tissue>
    </source>
</reference>
<feature type="domain" description="AMP-binding enzyme C-terminal" evidence="5">
    <location>
        <begin position="112"/>
        <end position="187"/>
    </location>
</feature>
<evidence type="ECO:0000256" key="4">
    <source>
        <dbReference type="ARBA" id="ARBA00023140"/>
    </source>
</evidence>
<gene>
    <name evidence="6" type="ORF">GEV33_008721</name>
</gene>
<sequence length="203" mass="22705">MDPAKIQRINTKFRNAVTCLAYGLTETEIRLKIADLSSDQLLGPNKRGEICIASPSMMLGYYRGDCTAAFDNNRYLKTGDVGYYDEEGCLYVTDRIKEIFQYQSWHIVPSCIEAVLMEHPAVKDAAVFGIPHGKDGEVPAACVVVDRNHIVSAKELDKFVADRVAEVEKLRGGITFMEALPKTPNGKVLRNEVRNFVMNSEKK</sequence>
<organism evidence="6 7">
    <name type="scientific">Tenebrio molitor</name>
    <name type="common">Yellow mealworm beetle</name>
    <dbReference type="NCBI Taxonomy" id="7067"/>
    <lineage>
        <taxon>Eukaryota</taxon>
        <taxon>Metazoa</taxon>
        <taxon>Ecdysozoa</taxon>
        <taxon>Arthropoda</taxon>
        <taxon>Hexapoda</taxon>
        <taxon>Insecta</taxon>
        <taxon>Pterygota</taxon>
        <taxon>Neoptera</taxon>
        <taxon>Endopterygota</taxon>
        <taxon>Coleoptera</taxon>
        <taxon>Polyphaga</taxon>
        <taxon>Cucujiformia</taxon>
        <taxon>Tenebrionidae</taxon>
        <taxon>Tenebrio</taxon>
    </lineage>
</organism>
<name>A0A8J6LAC6_TENMO</name>
<dbReference type="Gene3D" id="3.40.50.12780">
    <property type="entry name" value="N-terminal domain of ligase-like"/>
    <property type="match status" value="1"/>
</dbReference>
<accession>A0A8J6LAC6</accession>
<comment type="subcellular location">
    <subcellularLocation>
        <location evidence="1">Peroxisome</location>
    </subcellularLocation>
</comment>
<evidence type="ECO:0000313" key="6">
    <source>
        <dbReference type="EMBL" id="KAH0814070.1"/>
    </source>
</evidence>
<dbReference type="PANTHER" id="PTHR24096">
    <property type="entry name" value="LONG-CHAIN-FATTY-ACID--COA LIGASE"/>
    <property type="match status" value="1"/>
</dbReference>
<comment type="caution">
    <text evidence="6">The sequence shown here is derived from an EMBL/GenBank/DDBJ whole genome shotgun (WGS) entry which is preliminary data.</text>
</comment>
<comment type="similarity">
    <text evidence="2">Belongs to the ATP-dependent AMP-binding enzyme family.</text>
</comment>
<dbReference type="PANTHER" id="PTHR24096:SF149">
    <property type="entry name" value="AMP-BINDING DOMAIN-CONTAINING PROTEIN-RELATED"/>
    <property type="match status" value="1"/>
</dbReference>
<dbReference type="GO" id="GO:0016405">
    <property type="term" value="F:CoA-ligase activity"/>
    <property type="evidence" value="ECO:0007669"/>
    <property type="project" value="TreeGrafter"/>
</dbReference>
<evidence type="ECO:0000259" key="5">
    <source>
        <dbReference type="Pfam" id="PF13193"/>
    </source>
</evidence>
<evidence type="ECO:0000256" key="1">
    <source>
        <dbReference type="ARBA" id="ARBA00004275"/>
    </source>
</evidence>
<dbReference type="InterPro" id="IPR025110">
    <property type="entry name" value="AMP-bd_C"/>
</dbReference>
<dbReference type="GO" id="GO:0005777">
    <property type="term" value="C:peroxisome"/>
    <property type="evidence" value="ECO:0007669"/>
    <property type="project" value="UniProtKB-SubCell"/>
</dbReference>
<keyword evidence="3" id="KW-0436">Ligase</keyword>
<dbReference type="Proteomes" id="UP000719412">
    <property type="component" value="Unassembled WGS sequence"/>
</dbReference>